<comment type="caution">
    <text evidence="3">The sequence shown here is derived from an EMBL/GenBank/DDBJ whole genome shotgun (WGS) entry which is preliminary data.</text>
</comment>
<name>A0A7X8SM30_9BACT</name>
<evidence type="ECO:0000313" key="4">
    <source>
        <dbReference type="Proteomes" id="UP000585050"/>
    </source>
</evidence>
<proteinExistence type="predicted"/>
<evidence type="ECO:0000313" key="3">
    <source>
        <dbReference type="EMBL" id="NLR92651.1"/>
    </source>
</evidence>
<feature type="transmembrane region" description="Helical" evidence="1">
    <location>
        <begin position="77"/>
        <end position="96"/>
    </location>
</feature>
<gene>
    <name evidence="3" type="ORF">HGP29_15640</name>
</gene>
<dbReference type="AlphaFoldDB" id="A0A7X8SM30"/>
<feature type="transmembrane region" description="Helical" evidence="1">
    <location>
        <begin position="125"/>
        <end position="144"/>
    </location>
</feature>
<keyword evidence="4" id="KW-1185">Reference proteome</keyword>
<feature type="domain" description="HTH luxR-type" evidence="2">
    <location>
        <begin position="299"/>
        <end position="356"/>
    </location>
</feature>
<sequence>MLQSLKLTDSTSNILQKDYSSKENLSRHNHQILQMLVGLSFVFFYFTKVDYLMALPVFLMLSMHVNLYFIKKRKFEYSNFLNVSVLLVITSVISVFLPSSNIESLLILTTIVHLIVQRKEDISKWFYPVITIASIGLVIVRLYYPSQQVVLQSWEVLFIQLSIFIIIAFSIFSSIRQFEKRIKVKSNVSFNTQGHQRNDSDNFSNDDLVVENEMLKSKLSQLHKDFEQVNANVLLQMKNKRKILQSLQEIKQNSDQKKELNKVIIDIKAQLDTDNKLTLLQENISDVSASFYSGLLKKFPSLTNNERELCAYMKLGLTSKEIGEIRNTTENAINVAKSRLRKKMNLENNRQINNVLFQIEQV</sequence>
<protein>
    <recommendedName>
        <fullName evidence="2">HTH luxR-type domain-containing protein</fullName>
    </recommendedName>
</protein>
<dbReference type="RefSeq" id="WP_168883356.1">
    <property type="nucleotide sequence ID" value="NZ_JABAIL010000004.1"/>
</dbReference>
<dbReference type="Proteomes" id="UP000585050">
    <property type="component" value="Unassembled WGS sequence"/>
</dbReference>
<dbReference type="GO" id="GO:0006355">
    <property type="term" value="P:regulation of DNA-templated transcription"/>
    <property type="evidence" value="ECO:0007669"/>
    <property type="project" value="InterPro"/>
</dbReference>
<dbReference type="SMART" id="SM00421">
    <property type="entry name" value="HTH_LUXR"/>
    <property type="match status" value="1"/>
</dbReference>
<keyword evidence="1" id="KW-1133">Transmembrane helix</keyword>
<reference evidence="3 4" key="1">
    <citation type="submission" date="2020-04" db="EMBL/GenBank/DDBJ databases">
        <title>Flammeovirga sp. SR4, a novel species isolated from seawater.</title>
        <authorList>
            <person name="Wang X."/>
        </authorList>
    </citation>
    <scope>NUCLEOTIDE SEQUENCE [LARGE SCALE GENOMIC DNA]</scope>
    <source>
        <strain evidence="3 4">SR4</strain>
    </source>
</reference>
<evidence type="ECO:0000259" key="2">
    <source>
        <dbReference type="SMART" id="SM00421"/>
    </source>
</evidence>
<accession>A0A7X8SM30</accession>
<dbReference type="InterPro" id="IPR016032">
    <property type="entry name" value="Sig_transdc_resp-reg_C-effctor"/>
</dbReference>
<evidence type="ECO:0000256" key="1">
    <source>
        <dbReference type="SAM" id="Phobius"/>
    </source>
</evidence>
<dbReference type="Pfam" id="PF00196">
    <property type="entry name" value="GerE"/>
    <property type="match status" value="1"/>
</dbReference>
<feature type="transmembrane region" description="Helical" evidence="1">
    <location>
        <begin position="156"/>
        <end position="175"/>
    </location>
</feature>
<dbReference type="GO" id="GO:0003677">
    <property type="term" value="F:DNA binding"/>
    <property type="evidence" value="ECO:0007669"/>
    <property type="project" value="InterPro"/>
</dbReference>
<dbReference type="InterPro" id="IPR000792">
    <property type="entry name" value="Tscrpt_reg_LuxR_C"/>
</dbReference>
<dbReference type="InterPro" id="IPR036388">
    <property type="entry name" value="WH-like_DNA-bd_sf"/>
</dbReference>
<organism evidence="3 4">
    <name type="scientific">Flammeovirga agarivorans</name>
    <dbReference type="NCBI Taxonomy" id="2726742"/>
    <lineage>
        <taxon>Bacteria</taxon>
        <taxon>Pseudomonadati</taxon>
        <taxon>Bacteroidota</taxon>
        <taxon>Cytophagia</taxon>
        <taxon>Cytophagales</taxon>
        <taxon>Flammeovirgaceae</taxon>
        <taxon>Flammeovirga</taxon>
    </lineage>
</organism>
<dbReference type="Gene3D" id="1.10.10.10">
    <property type="entry name" value="Winged helix-like DNA-binding domain superfamily/Winged helix DNA-binding domain"/>
    <property type="match status" value="1"/>
</dbReference>
<dbReference type="EMBL" id="JABAIL010000004">
    <property type="protein sequence ID" value="NLR92651.1"/>
    <property type="molecule type" value="Genomic_DNA"/>
</dbReference>
<keyword evidence="1" id="KW-0472">Membrane</keyword>
<dbReference type="SUPFAM" id="SSF46894">
    <property type="entry name" value="C-terminal effector domain of the bipartite response regulators"/>
    <property type="match status" value="1"/>
</dbReference>
<feature type="transmembrane region" description="Helical" evidence="1">
    <location>
        <begin position="53"/>
        <end position="70"/>
    </location>
</feature>
<keyword evidence="1" id="KW-0812">Transmembrane</keyword>